<dbReference type="PROSITE" id="PS01327">
    <property type="entry name" value="MSCL"/>
    <property type="match status" value="1"/>
</dbReference>
<keyword evidence="12" id="KW-1185">Reference proteome</keyword>
<keyword evidence="3 10" id="KW-0813">Transport</keyword>
<evidence type="ECO:0000256" key="7">
    <source>
        <dbReference type="ARBA" id="ARBA00023065"/>
    </source>
</evidence>
<dbReference type="NCBIfam" id="NF001843">
    <property type="entry name" value="PRK00567.1-4"/>
    <property type="match status" value="1"/>
</dbReference>
<evidence type="ECO:0000313" key="12">
    <source>
        <dbReference type="Proteomes" id="UP001202281"/>
    </source>
</evidence>
<accession>A0ABT0BLF1</accession>
<feature type="transmembrane region" description="Helical" evidence="10">
    <location>
        <begin position="12"/>
        <end position="31"/>
    </location>
</feature>
<keyword evidence="8 10" id="KW-0472">Membrane</keyword>
<name>A0ABT0BLF1_9SPHN</name>
<dbReference type="SUPFAM" id="SSF81330">
    <property type="entry name" value="Gated mechanosensitive channel"/>
    <property type="match status" value="1"/>
</dbReference>
<dbReference type="InterPro" id="IPR037673">
    <property type="entry name" value="MSC/AndL"/>
</dbReference>
<dbReference type="NCBIfam" id="TIGR00220">
    <property type="entry name" value="mscL"/>
    <property type="match status" value="1"/>
</dbReference>
<proteinExistence type="inferred from homology"/>
<dbReference type="PANTHER" id="PTHR30266:SF2">
    <property type="entry name" value="LARGE-CONDUCTANCE MECHANOSENSITIVE CHANNEL"/>
    <property type="match status" value="1"/>
</dbReference>
<dbReference type="RefSeq" id="WP_243918006.1">
    <property type="nucleotide sequence ID" value="NZ_JALHLG010000005.1"/>
</dbReference>
<evidence type="ECO:0000256" key="2">
    <source>
        <dbReference type="ARBA" id="ARBA00007254"/>
    </source>
</evidence>
<comment type="function">
    <text evidence="10">Channel that opens in response to stretch forces in the membrane lipid bilayer. May participate in the regulation of osmotic pressure changes within the cell.</text>
</comment>
<keyword evidence="10" id="KW-0997">Cell inner membrane</keyword>
<dbReference type="InterPro" id="IPR019823">
    <property type="entry name" value="Mechanosensitive_channel_CS"/>
</dbReference>
<dbReference type="Gene3D" id="1.10.1200.120">
    <property type="entry name" value="Large-conductance mechanosensitive channel, MscL, domain 1"/>
    <property type="match status" value="1"/>
</dbReference>
<evidence type="ECO:0000256" key="8">
    <source>
        <dbReference type="ARBA" id="ARBA00023136"/>
    </source>
</evidence>
<dbReference type="InterPro" id="IPR036019">
    <property type="entry name" value="MscL_channel"/>
</dbReference>
<keyword evidence="6 10" id="KW-1133">Transmembrane helix</keyword>
<dbReference type="EMBL" id="JALHLG010000005">
    <property type="protein sequence ID" value="MCJ2185891.1"/>
    <property type="molecule type" value="Genomic_DNA"/>
</dbReference>
<organism evidence="11 12">
    <name type="scientific">Novosphingobium beihaiensis</name>
    <dbReference type="NCBI Taxonomy" id="2930389"/>
    <lineage>
        <taxon>Bacteria</taxon>
        <taxon>Pseudomonadati</taxon>
        <taxon>Pseudomonadota</taxon>
        <taxon>Alphaproteobacteria</taxon>
        <taxon>Sphingomonadales</taxon>
        <taxon>Sphingomonadaceae</taxon>
        <taxon>Novosphingobium</taxon>
    </lineage>
</organism>
<evidence type="ECO:0000256" key="9">
    <source>
        <dbReference type="ARBA" id="ARBA00023303"/>
    </source>
</evidence>
<dbReference type="HAMAP" id="MF_00115">
    <property type="entry name" value="MscL"/>
    <property type="match status" value="1"/>
</dbReference>
<sequence>MFQDFKKFIAKGNVMDLAVGVIIGAAFGAIVKSLTDEVIMPVIGAIFGGADFSNHFVLLSTPDGYTGALDDYAALKEAGAAMIGYGAFVTAIINFLILAFIVFLMVRYVNKLMESMEKKEEEAAPPPAGPSEIDLLTEIRDELKKRG</sequence>
<keyword evidence="9 10" id="KW-0407">Ion channel</keyword>
<dbReference type="Pfam" id="PF01741">
    <property type="entry name" value="MscL"/>
    <property type="match status" value="1"/>
</dbReference>
<gene>
    <name evidence="10 11" type="primary">mscL</name>
    <name evidence="11" type="ORF">MTR66_03565</name>
</gene>
<dbReference type="Proteomes" id="UP001202281">
    <property type="component" value="Unassembled WGS sequence"/>
</dbReference>
<evidence type="ECO:0000256" key="10">
    <source>
        <dbReference type="HAMAP-Rule" id="MF_00115"/>
    </source>
</evidence>
<comment type="similarity">
    <text evidence="2 10">Belongs to the MscL family.</text>
</comment>
<dbReference type="PANTHER" id="PTHR30266">
    <property type="entry name" value="MECHANOSENSITIVE CHANNEL MSCL"/>
    <property type="match status" value="1"/>
</dbReference>
<reference evidence="11 12" key="1">
    <citation type="submission" date="2022-04" db="EMBL/GenBank/DDBJ databases">
        <title>Identification of a novel bacterium isolated from mangrove sediments.</title>
        <authorList>
            <person name="Pan X."/>
        </authorList>
    </citation>
    <scope>NUCLEOTIDE SEQUENCE [LARGE SCALE GENOMIC DNA]</scope>
    <source>
        <strain evidence="11 12">B2638</strain>
    </source>
</reference>
<protein>
    <recommendedName>
        <fullName evidence="10">Large-conductance mechanosensitive channel</fullName>
    </recommendedName>
</protein>
<evidence type="ECO:0000256" key="6">
    <source>
        <dbReference type="ARBA" id="ARBA00022989"/>
    </source>
</evidence>
<comment type="caution">
    <text evidence="11">The sequence shown here is derived from an EMBL/GenBank/DDBJ whole genome shotgun (WGS) entry which is preliminary data.</text>
</comment>
<evidence type="ECO:0000313" key="11">
    <source>
        <dbReference type="EMBL" id="MCJ2185891.1"/>
    </source>
</evidence>
<dbReference type="NCBIfam" id="NF010557">
    <property type="entry name" value="PRK13952.1"/>
    <property type="match status" value="1"/>
</dbReference>
<evidence type="ECO:0000256" key="5">
    <source>
        <dbReference type="ARBA" id="ARBA00022692"/>
    </source>
</evidence>
<evidence type="ECO:0000256" key="3">
    <source>
        <dbReference type="ARBA" id="ARBA00022448"/>
    </source>
</evidence>
<feature type="transmembrane region" description="Helical" evidence="10">
    <location>
        <begin position="82"/>
        <end position="109"/>
    </location>
</feature>
<dbReference type="PRINTS" id="PR01264">
    <property type="entry name" value="MECHCHANNEL"/>
</dbReference>
<comment type="subcellular location">
    <subcellularLocation>
        <location evidence="10">Cell inner membrane</location>
        <topology evidence="10">Multi-pass membrane protein</topology>
    </subcellularLocation>
    <subcellularLocation>
        <location evidence="1">Cell membrane</location>
        <topology evidence="1">Multi-pass membrane protein</topology>
    </subcellularLocation>
</comment>
<keyword evidence="5 10" id="KW-0812">Transmembrane</keyword>
<keyword evidence="7 10" id="KW-0406">Ion transport</keyword>
<evidence type="ECO:0000256" key="4">
    <source>
        <dbReference type="ARBA" id="ARBA00022475"/>
    </source>
</evidence>
<evidence type="ECO:0000256" key="1">
    <source>
        <dbReference type="ARBA" id="ARBA00004651"/>
    </source>
</evidence>
<comment type="subunit">
    <text evidence="10">Homopentamer.</text>
</comment>
<dbReference type="InterPro" id="IPR001185">
    <property type="entry name" value="MS_channel"/>
</dbReference>
<keyword evidence="4 10" id="KW-1003">Cell membrane</keyword>